<evidence type="ECO:0000256" key="14">
    <source>
        <dbReference type="SAM" id="MobiDB-lite"/>
    </source>
</evidence>
<dbReference type="InterPro" id="IPR036427">
    <property type="entry name" value="Bromodomain-like_sf"/>
</dbReference>
<dbReference type="InterPro" id="IPR019542">
    <property type="entry name" value="Enhancer_polycomb-like_N"/>
</dbReference>
<dbReference type="SUPFAM" id="SSF63748">
    <property type="entry name" value="Tudor/PWWP/MBT"/>
    <property type="match status" value="1"/>
</dbReference>
<evidence type="ECO:0000256" key="7">
    <source>
        <dbReference type="ARBA" id="ARBA00022853"/>
    </source>
</evidence>
<dbReference type="FunFam" id="3.30.40.10:FF:000007">
    <property type="entry name" value="Bromodomain containing 1, isoform CRA_b"/>
    <property type="match status" value="1"/>
</dbReference>
<dbReference type="AlphaFoldDB" id="A0A2K6TV33"/>
<dbReference type="CDD" id="cd20158">
    <property type="entry name" value="PWWP_BRPF3"/>
    <property type="match status" value="1"/>
</dbReference>
<dbReference type="PROSITE" id="PS50014">
    <property type="entry name" value="BROMODOMAIN_2"/>
    <property type="match status" value="1"/>
</dbReference>
<dbReference type="Pfam" id="PF00439">
    <property type="entry name" value="Bromodomain"/>
    <property type="match status" value="1"/>
</dbReference>
<evidence type="ECO:0000256" key="1">
    <source>
        <dbReference type="ARBA" id="ARBA00004123"/>
    </source>
</evidence>
<dbReference type="Proteomes" id="UP000233220">
    <property type="component" value="Unplaced"/>
</dbReference>
<feature type="compositionally biased region" description="Polar residues" evidence="14">
    <location>
        <begin position="75"/>
        <end position="84"/>
    </location>
</feature>
<gene>
    <name evidence="19" type="primary">BRPF3</name>
</gene>
<dbReference type="InterPro" id="IPR034732">
    <property type="entry name" value="EPHD"/>
</dbReference>
<evidence type="ECO:0000259" key="17">
    <source>
        <dbReference type="PROSITE" id="PS50812"/>
    </source>
</evidence>
<feature type="domain" description="PHD-type" evidence="16">
    <location>
        <begin position="212"/>
        <end position="262"/>
    </location>
</feature>
<dbReference type="InterPro" id="IPR050701">
    <property type="entry name" value="Histone_Mod_Regulator"/>
</dbReference>
<dbReference type="InterPro" id="IPR018359">
    <property type="entry name" value="Bromodomain_CS"/>
</dbReference>
<evidence type="ECO:0000256" key="8">
    <source>
        <dbReference type="ARBA" id="ARBA00022990"/>
    </source>
</evidence>
<evidence type="ECO:0000256" key="2">
    <source>
        <dbReference type="ARBA" id="ARBA00022553"/>
    </source>
</evidence>
<keyword evidence="9 11" id="KW-0103">Bromodomain</keyword>
<evidence type="ECO:0000259" key="18">
    <source>
        <dbReference type="PROSITE" id="PS51805"/>
    </source>
</evidence>
<reference evidence="19" key="2">
    <citation type="submission" date="2025-09" db="UniProtKB">
        <authorList>
            <consortium name="Ensembl"/>
        </authorList>
    </citation>
    <scope>IDENTIFICATION</scope>
</reference>
<keyword evidence="13" id="KW-0175">Coiled coil</keyword>
<reference evidence="19" key="1">
    <citation type="submission" date="2025-08" db="UniProtKB">
        <authorList>
            <consortium name="Ensembl"/>
        </authorList>
    </citation>
    <scope>IDENTIFICATION</scope>
</reference>
<keyword evidence="5 12" id="KW-0863">Zinc-finger</keyword>
<dbReference type="InterPro" id="IPR000313">
    <property type="entry name" value="PWWP_dom"/>
</dbReference>
<dbReference type="GO" id="GO:0008270">
    <property type="term" value="F:zinc ion binding"/>
    <property type="evidence" value="ECO:0007669"/>
    <property type="project" value="UniProtKB-KW"/>
</dbReference>
<dbReference type="PRINTS" id="PR00503">
    <property type="entry name" value="BROMODOMAIN"/>
</dbReference>
<comment type="subcellular location">
    <subcellularLocation>
        <location evidence="1">Nucleus</location>
    </subcellularLocation>
</comment>
<evidence type="ECO:0000256" key="10">
    <source>
        <dbReference type="ARBA" id="ARBA00023242"/>
    </source>
</evidence>
<dbReference type="Pfam" id="PF10513">
    <property type="entry name" value="EPL1"/>
    <property type="match status" value="1"/>
</dbReference>
<dbReference type="Pfam" id="PF13832">
    <property type="entry name" value="zf-HC5HC2H_2"/>
    <property type="match status" value="1"/>
</dbReference>
<dbReference type="Gene3D" id="3.30.40.10">
    <property type="entry name" value="Zinc/RING finger domain, C3HC4 (zinc finger)"/>
    <property type="match status" value="2"/>
</dbReference>
<sequence length="935" mass="106021">MKKPRRKSRQNAEGQRSPSPYSLKCSPTRETLTYAQAQRIVEVDIDGRLHRISIYDPLKIITEDELTAQDITECNSNKENSEQPQFPGKSKKPSSKGKKKESCSKHASGTSFHLPQPSFRMVDSGIQPEAPPLPAAYYRYIDKPPEDLEAEVEYDMDEEDLAWLDMVNEKRRVDGHSLVSADTFELLVDRLEKESYLESRSSGAQQSLIDEDAFCCVCLDDECHNSNVILFCDICNLAVHQECYGVPYIPEGQWLCRCCLQSPSRPVDCVLCPNKGGAFKQTSDGHWAHVVCAIWIPEVCFANTVFLEPIEGIDNIPPARWKLTCYICKQKGLGAAIQCHKVNCYTAFHVTCAQRAGLFMKIEPMRETSLNGTIFTVRKTAYCEAHSPPGAATARRKGDSPRSISETGDEEGLKEGGGEEEQEEEVEEEEQEGQGGVGGPLKGVPKKNKMSLKQKIKKEPEEAGQDTPSTLPMVTVPQIPSYRLNKICSGLSFQRKNQFMQRLHNYWLLKRQARNGVPLIRRLHSHLQSQRNAEQREQDEKTSAVKEELKYWQKLRHDLERARLLIELIRKREKLKREQVKVQQAAMELELMPFNVLLRTTLDLLQEKDPAHIFAEPVNLSEVPDYLEFISKPMDFSTMRRKLESHLYHTLEEFEEDFNLIVTNCMKYNAKDTIFHRAAVRLRDLGGAILRHARRQAENIGYDPERGTHLPESPKLEDFYRFSWEDGMTNGFGKHTESGSDSECSLGLSGGLAFEACSGLTPPKRSRGKPALSRVPFLEGVNGDSDYSGSGRSLLLPFEDRGDLEPLELVWAKCRGYPSYPALIIDPKMPREGLLHNGVPIPVPPLDVLKLGEQKQAEAGEKLFLVLFFDNKRTWQWLPRDKVLPLGVEDTVDKLKMLEGRKTSIRKSVQVAYDRAMIHLSRVRGPHSFVTSSYL</sequence>
<evidence type="ECO:0000313" key="20">
    <source>
        <dbReference type="Proteomes" id="UP000233220"/>
    </source>
</evidence>
<feature type="region of interest" description="Disordered" evidence="14">
    <location>
        <begin position="1"/>
        <end position="27"/>
    </location>
</feature>
<dbReference type="Pfam" id="PF13831">
    <property type="entry name" value="PHD_2"/>
    <property type="match status" value="1"/>
</dbReference>
<dbReference type="InterPro" id="IPR042005">
    <property type="entry name" value="BRPF3_ePHD"/>
</dbReference>
<dbReference type="InterPro" id="IPR001965">
    <property type="entry name" value="Znf_PHD"/>
</dbReference>
<dbReference type="InterPro" id="IPR001487">
    <property type="entry name" value="Bromodomain"/>
</dbReference>
<evidence type="ECO:0000256" key="3">
    <source>
        <dbReference type="ARBA" id="ARBA00022723"/>
    </source>
</evidence>
<dbReference type="SUPFAM" id="SSF57903">
    <property type="entry name" value="FYVE/PHD zinc finger"/>
    <property type="match status" value="1"/>
</dbReference>
<dbReference type="FunFam" id="1.20.920.10:FF:000007">
    <property type="entry name" value="Bromodomain-containing protein 1"/>
    <property type="match status" value="1"/>
</dbReference>
<evidence type="ECO:0000256" key="6">
    <source>
        <dbReference type="ARBA" id="ARBA00022833"/>
    </source>
</evidence>
<dbReference type="FunFam" id="3.30.40.10:FF:000008">
    <property type="entry name" value="Bromodomain containing 1, isoform CRA_a"/>
    <property type="match status" value="1"/>
</dbReference>
<keyword evidence="10" id="KW-0539">Nucleus</keyword>
<dbReference type="SUPFAM" id="SSF47370">
    <property type="entry name" value="Bromodomain"/>
    <property type="match status" value="1"/>
</dbReference>
<dbReference type="InterPro" id="IPR019787">
    <property type="entry name" value="Znf_PHD-finger"/>
</dbReference>
<feature type="domain" description="Bromo" evidence="15">
    <location>
        <begin position="606"/>
        <end position="676"/>
    </location>
</feature>
<dbReference type="GO" id="GO:0005634">
    <property type="term" value="C:nucleus"/>
    <property type="evidence" value="ECO:0007669"/>
    <property type="project" value="UniProtKB-SubCell"/>
</dbReference>
<evidence type="ECO:0000313" key="19">
    <source>
        <dbReference type="Ensembl" id="ENSSBOP00000023525.1"/>
    </source>
</evidence>
<dbReference type="Pfam" id="PF00855">
    <property type="entry name" value="PWWP"/>
    <property type="match status" value="1"/>
</dbReference>
<dbReference type="CDD" id="cd15572">
    <property type="entry name" value="PHD_BRPF"/>
    <property type="match status" value="1"/>
</dbReference>
<organism evidence="19 20">
    <name type="scientific">Saimiri boliviensis boliviensis</name>
    <name type="common">Bolivian squirrel monkey</name>
    <dbReference type="NCBI Taxonomy" id="39432"/>
    <lineage>
        <taxon>Eukaryota</taxon>
        <taxon>Metazoa</taxon>
        <taxon>Chordata</taxon>
        <taxon>Craniata</taxon>
        <taxon>Vertebrata</taxon>
        <taxon>Euteleostomi</taxon>
        <taxon>Mammalia</taxon>
        <taxon>Eutheria</taxon>
        <taxon>Euarchontoglires</taxon>
        <taxon>Primates</taxon>
        <taxon>Haplorrhini</taxon>
        <taxon>Platyrrhini</taxon>
        <taxon>Cebidae</taxon>
        <taxon>Saimiriinae</taxon>
        <taxon>Saimiri</taxon>
    </lineage>
</organism>
<feature type="compositionally biased region" description="Polar residues" evidence="14">
    <location>
        <begin position="11"/>
        <end position="20"/>
    </location>
</feature>
<dbReference type="PROSITE" id="PS50812">
    <property type="entry name" value="PWWP"/>
    <property type="match status" value="1"/>
</dbReference>
<evidence type="ECO:0000256" key="9">
    <source>
        <dbReference type="ARBA" id="ARBA00023117"/>
    </source>
</evidence>
<feature type="coiled-coil region" evidence="13">
    <location>
        <begin position="565"/>
        <end position="592"/>
    </location>
</feature>
<protein>
    <submittedName>
        <fullName evidence="19">Bromodomain and PHD finger containing 3</fullName>
    </submittedName>
</protein>
<name>A0A2K6TV33_SAIBB</name>
<dbReference type="SMART" id="SM00293">
    <property type="entry name" value="PWWP"/>
    <property type="match status" value="1"/>
</dbReference>
<evidence type="ECO:0000256" key="4">
    <source>
        <dbReference type="ARBA" id="ARBA00022737"/>
    </source>
</evidence>
<dbReference type="CDD" id="cd15703">
    <property type="entry name" value="ePHD_BRPF3"/>
    <property type="match status" value="1"/>
</dbReference>
<feature type="compositionally biased region" description="Acidic residues" evidence="14">
    <location>
        <begin position="418"/>
        <end position="432"/>
    </location>
</feature>
<dbReference type="InterPro" id="IPR011011">
    <property type="entry name" value="Znf_FYVE_PHD"/>
</dbReference>
<dbReference type="SMART" id="SM00297">
    <property type="entry name" value="BROMO"/>
    <property type="match status" value="1"/>
</dbReference>
<dbReference type="InterPro" id="IPR019786">
    <property type="entry name" value="Zinc_finger_PHD-type_CS"/>
</dbReference>
<dbReference type="PROSITE" id="PS00633">
    <property type="entry name" value="BROMODOMAIN_1"/>
    <property type="match status" value="1"/>
</dbReference>
<dbReference type="CDD" id="cd05512">
    <property type="entry name" value="Bromo_brd1_like"/>
    <property type="match status" value="1"/>
</dbReference>
<dbReference type="PANTHER" id="PTHR13793:SF19">
    <property type="entry name" value="BROMODOMAIN AND PHD FINGER-CONTAINING PROTEIN 3"/>
    <property type="match status" value="1"/>
</dbReference>
<dbReference type="Gene3D" id="2.30.30.140">
    <property type="match status" value="1"/>
</dbReference>
<dbReference type="GO" id="GO:0006325">
    <property type="term" value="P:chromatin organization"/>
    <property type="evidence" value="ECO:0007669"/>
    <property type="project" value="UniProtKB-KW"/>
</dbReference>
<dbReference type="PANTHER" id="PTHR13793">
    <property type="entry name" value="PHD FINGER PROTEINS"/>
    <property type="match status" value="1"/>
</dbReference>
<keyword evidence="7" id="KW-0156">Chromatin regulator</keyword>
<keyword evidence="4" id="KW-0677">Repeat</keyword>
<accession>A0A2K6TV33</accession>
<dbReference type="Gene3D" id="1.20.920.10">
    <property type="entry name" value="Bromodomain-like"/>
    <property type="match status" value="1"/>
</dbReference>
<feature type="region of interest" description="Disordered" evidence="14">
    <location>
        <begin position="75"/>
        <end position="120"/>
    </location>
</feature>
<evidence type="ECO:0000256" key="11">
    <source>
        <dbReference type="PROSITE-ProRule" id="PRU00035"/>
    </source>
</evidence>
<dbReference type="GO" id="GO:0070776">
    <property type="term" value="C:MOZ/MORF histone acetyltransferase complex"/>
    <property type="evidence" value="ECO:0007669"/>
    <property type="project" value="UniProtKB-ARBA"/>
</dbReference>
<feature type="region of interest" description="Disordered" evidence="14">
    <location>
        <begin position="386"/>
        <end position="474"/>
    </location>
</feature>
<feature type="domain" description="PWWP" evidence="17">
    <location>
        <begin position="806"/>
        <end position="889"/>
    </location>
</feature>
<evidence type="ECO:0000259" key="16">
    <source>
        <dbReference type="PROSITE" id="PS50016"/>
    </source>
</evidence>
<dbReference type="FunFam" id="2.30.30.140:FF:000008">
    <property type="entry name" value="Bromodomain containing 1, isoform CRA_b"/>
    <property type="match status" value="1"/>
</dbReference>
<keyword evidence="2" id="KW-0597">Phosphoprotein</keyword>
<evidence type="ECO:0000256" key="5">
    <source>
        <dbReference type="ARBA" id="ARBA00022771"/>
    </source>
</evidence>
<dbReference type="PROSITE" id="PS51805">
    <property type="entry name" value="EPHD"/>
    <property type="match status" value="1"/>
</dbReference>
<keyword evidence="8" id="KW-0007">Acetylation</keyword>
<evidence type="ECO:0000256" key="13">
    <source>
        <dbReference type="SAM" id="Coils"/>
    </source>
</evidence>
<evidence type="ECO:0000259" key="15">
    <source>
        <dbReference type="PROSITE" id="PS50014"/>
    </source>
</evidence>
<dbReference type="GO" id="GO:0006357">
    <property type="term" value="P:regulation of transcription by RNA polymerase II"/>
    <property type="evidence" value="ECO:0007669"/>
    <property type="project" value="TreeGrafter"/>
</dbReference>
<keyword evidence="6" id="KW-0862">Zinc</keyword>
<feature type="compositionally biased region" description="Basic residues" evidence="14">
    <location>
        <begin position="89"/>
        <end position="99"/>
    </location>
</feature>
<dbReference type="InterPro" id="IPR013083">
    <property type="entry name" value="Znf_RING/FYVE/PHD"/>
</dbReference>
<keyword evidence="3" id="KW-0479">Metal-binding</keyword>
<evidence type="ECO:0000256" key="12">
    <source>
        <dbReference type="PROSITE-ProRule" id="PRU00146"/>
    </source>
</evidence>
<proteinExistence type="predicted"/>
<dbReference type="PROSITE" id="PS01359">
    <property type="entry name" value="ZF_PHD_1"/>
    <property type="match status" value="1"/>
</dbReference>
<dbReference type="Ensembl" id="ENSSBOT00000040382.1">
    <property type="protein sequence ID" value="ENSSBOP00000023525.1"/>
    <property type="gene ID" value="ENSSBOG00000028254.1"/>
</dbReference>
<dbReference type="GeneTree" id="ENSGT00940000155056"/>
<feature type="compositionally biased region" description="Basic residues" evidence="14">
    <location>
        <begin position="444"/>
        <end position="456"/>
    </location>
</feature>
<dbReference type="PROSITE" id="PS50016">
    <property type="entry name" value="ZF_PHD_2"/>
    <property type="match status" value="1"/>
</dbReference>
<feature type="domain" description="PHD-type" evidence="18">
    <location>
        <begin position="266"/>
        <end position="387"/>
    </location>
</feature>
<keyword evidence="20" id="KW-1185">Reference proteome</keyword>
<dbReference type="SMART" id="SM00249">
    <property type="entry name" value="PHD"/>
    <property type="match status" value="2"/>
</dbReference>